<name>A0A4Z0WHE7_9GAMM</name>
<keyword evidence="2" id="KW-1185">Reference proteome</keyword>
<evidence type="ECO:0000313" key="2">
    <source>
        <dbReference type="Proteomes" id="UP000297475"/>
    </source>
</evidence>
<accession>A0A4Z0WHE7</accession>
<comment type="caution">
    <text evidence="1">The sequence shown here is derived from an EMBL/GenBank/DDBJ whole genome shotgun (WGS) entry which is preliminary data.</text>
</comment>
<dbReference type="AlphaFoldDB" id="A0A4Z0WHE7"/>
<gene>
    <name evidence="1" type="ORF">E4656_02740</name>
</gene>
<sequence>MSLVHMSRLFMLLVLFLCLLALVGCSQSASDLHDDYLSRLSNVLDVATVAPEPVSPQSAPRSRELQLDIPDIRVTPLSYWNLRHCELFRLISERNSILGRVAAPSSVWRYEARVLHAIQECSEHEDTREDQQQQLADWAEEKEKAWPRATWNGTIASPEVRQIWSAAYSGWGPDNLPSLSTLHNDLQTLAAWADTWPHADIADETTFSNLYQRLGQHSSGGQWRRSVQISQAGLDAANQMLASAVEANRLCPAGTLTRSGEHAQNVLMLVFIGEVQPYLAALNRRGEQLLGDFSALTTATTVEHEAWEDFMAELRGELDTLQQTTREHAELWGELLDQCGLSVG</sequence>
<dbReference type="OrthoDB" id="6997572at2"/>
<protein>
    <submittedName>
        <fullName evidence="1">DUF3080 family protein</fullName>
    </submittedName>
</protein>
<proteinExistence type="predicted"/>
<dbReference type="EMBL" id="SRMF01000001">
    <property type="protein sequence ID" value="TGG95357.1"/>
    <property type="molecule type" value="Genomic_DNA"/>
</dbReference>
<organism evidence="1 2">
    <name type="scientific">Natronospirillum operosum</name>
    <dbReference type="NCBI Taxonomy" id="2759953"/>
    <lineage>
        <taxon>Bacteria</taxon>
        <taxon>Pseudomonadati</taxon>
        <taxon>Pseudomonadota</taxon>
        <taxon>Gammaproteobacteria</taxon>
        <taxon>Oceanospirillales</taxon>
        <taxon>Natronospirillaceae</taxon>
        <taxon>Natronospirillum</taxon>
    </lineage>
</organism>
<reference evidence="1 2" key="1">
    <citation type="submission" date="2019-04" db="EMBL/GenBank/DDBJ databases">
        <title>Natronospirillum operosus gen. nov., sp. nov., a haloalkaliphilic satellite isolated from decaying biomass of laboratory culture of cyanobacterium Geitlerinema sp. and proposal of Natronospirillaceae fam. nov. and Saccharospirillaceae fam. nov.</title>
        <authorList>
            <person name="Kevbrin V."/>
            <person name="Boltyanskaya Y."/>
            <person name="Koziaeva V."/>
            <person name="Grouzdev D.S."/>
            <person name="Park M."/>
            <person name="Cho J."/>
        </authorList>
    </citation>
    <scope>NUCLEOTIDE SEQUENCE [LARGE SCALE GENOMIC DNA]</scope>
    <source>
        <strain evidence="1 2">G-116</strain>
    </source>
</reference>
<dbReference type="Pfam" id="PF11279">
    <property type="entry name" value="DUF3080"/>
    <property type="match status" value="1"/>
</dbReference>
<dbReference type="Proteomes" id="UP000297475">
    <property type="component" value="Unassembled WGS sequence"/>
</dbReference>
<dbReference type="InterPro" id="IPR021431">
    <property type="entry name" value="DUF3080"/>
</dbReference>
<evidence type="ECO:0000313" key="1">
    <source>
        <dbReference type="EMBL" id="TGG95357.1"/>
    </source>
</evidence>